<sequence length="380" mass="39901">MKSFAEKAYADATARHVVAQSAETARLAKVAEQKRSEAALSKAASVESSAVVIDKDAESIKKGEAVGDEASTSPQQQTQAEGEGARKVSKTEPTDKQGDSQAQSPSQPPDSTDLEAPLLIPDGSLPKLAFGVAAVGASPSDADGYQPSTSVIQSKEAGALLNVGPGPITDTQLERASKITDKALRADAISGLLSLHSRSMSDNQVNTLLNELYALDKGQYANALIVKLPGLLSLGDLERAKALREVLLSAKASPDRAFSMLAYVAACYTMAGMQQDAGAIVEDATPEGFKLASDDQRLISLSISVSNGSYPMVQDFWDFKSDEVRLSAYLTIAVIARQLDNPAVAHQAVADAVKFIQKSGAKLDRTKALSQILAVSPGVI</sequence>
<feature type="compositionally biased region" description="Polar residues" evidence="1">
    <location>
        <begin position="70"/>
        <end position="80"/>
    </location>
</feature>
<feature type="compositionally biased region" description="Low complexity" evidence="1">
    <location>
        <begin position="99"/>
        <end position="111"/>
    </location>
</feature>
<dbReference type="EMBL" id="WOWR01000018">
    <property type="protein sequence ID" value="KAF0254046.1"/>
    <property type="molecule type" value="Genomic_DNA"/>
</dbReference>
<protein>
    <submittedName>
        <fullName evidence="2">Uncharacterized protein</fullName>
    </submittedName>
</protein>
<organism evidence="2 3">
    <name type="scientific">Pseudomonas putida</name>
    <name type="common">Arthrobacter siderocapsulatus</name>
    <dbReference type="NCBI Taxonomy" id="303"/>
    <lineage>
        <taxon>Bacteria</taxon>
        <taxon>Pseudomonadati</taxon>
        <taxon>Pseudomonadota</taxon>
        <taxon>Gammaproteobacteria</taxon>
        <taxon>Pseudomonadales</taxon>
        <taxon>Pseudomonadaceae</taxon>
        <taxon>Pseudomonas</taxon>
    </lineage>
</organism>
<accession>A0A7V8EFW5</accession>
<feature type="region of interest" description="Disordered" evidence="1">
    <location>
        <begin position="33"/>
        <end position="120"/>
    </location>
</feature>
<feature type="compositionally biased region" description="Basic and acidic residues" evidence="1">
    <location>
        <begin position="83"/>
        <end position="98"/>
    </location>
</feature>
<evidence type="ECO:0000256" key="1">
    <source>
        <dbReference type="SAM" id="MobiDB-lite"/>
    </source>
</evidence>
<name>A0A7V8EFW5_PSEPU</name>
<reference evidence="2 3" key="1">
    <citation type="submission" date="2019-12" db="EMBL/GenBank/DDBJ databases">
        <authorList>
            <person name="Woiski C."/>
        </authorList>
    </citation>
    <scope>NUCLEOTIDE SEQUENCE [LARGE SCALE GENOMIC DNA]</scope>
    <source>
        <strain evidence="2 3">BOE100</strain>
    </source>
</reference>
<dbReference type="AlphaFoldDB" id="A0A7V8EFW5"/>
<proteinExistence type="predicted"/>
<feature type="compositionally biased region" description="Basic and acidic residues" evidence="1">
    <location>
        <begin position="53"/>
        <end position="65"/>
    </location>
</feature>
<evidence type="ECO:0000313" key="3">
    <source>
        <dbReference type="Proteomes" id="UP000442695"/>
    </source>
</evidence>
<gene>
    <name evidence="2" type="ORF">GN299_15365</name>
</gene>
<evidence type="ECO:0000313" key="2">
    <source>
        <dbReference type="EMBL" id="KAF0254046.1"/>
    </source>
</evidence>
<feature type="compositionally biased region" description="Low complexity" evidence="1">
    <location>
        <begin position="38"/>
        <end position="52"/>
    </location>
</feature>
<dbReference type="Proteomes" id="UP000442695">
    <property type="component" value="Unassembled WGS sequence"/>
</dbReference>
<comment type="caution">
    <text evidence="2">The sequence shown here is derived from an EMBL/GenBank/DDBJ whole genome shotgun (WGS) entry which is preliminary data.</text>
</comment>
<dbReference type="RefSeq" id="WP_156859173.1">
    <property type="nucleotide sequence ID" value="NZ_WOWR01000018.1"/>
</dbReference>